<evidence type="ECO:0000256" key="6">
    <source>
        <dbReference type="ARBA" id="ARBA00023136"/>
    </source>
</evidence>
<feature type="transmembrane region" description="Helical" evidence="8">
    <location>
        <begin position="93"/>
        <end position="116"/>
    </location>
</feature>
<evidence type="ECO:0000259" key="9">
    <source>
        <dbReference type="PROSITE" id="PS50850"/>
    </source>
</evidence>
<evidence type="ECO:0000313" key="11">
    <source>
        <dbReference type="Proteomes" id="UP001629113"/>
    </source>
</evidence>
<feature type="transmembrane region" description="Helical" evidence="8">
    <location>
        <begin position="183"/>
        <end position="204"/>
    </location>
</feature>
<dbReference type="PANTHER" id="PTHR23514:SF3">
    <property type="entry name" value="BYPASS OF STOP CODON PROTEIN 6"/>
    <property type="match status" value="1"/>
</dbReference>
<feature type="transmembrane region" description="Helical" evidence="8">
    <location>
        <begin position="63"/>
        <end position="87"/>
    </location>
</feature>
<evidence type="ECO:0000256" key="7">
    <source>
        <dbReference type="SAM" id="MobiDB-lite"/>
    </source>
</evidence>
<feature type="domain" description="Major facilitator superfamily (MFS) profile" evidence="9">
    <location>
        <begin position="62"/>
        <end position="447"/>
    </location>
</feature>
<dbReference type="InterPro" id="IPR011701">
    <property type="entry name" value="MFS"/>
</dbReference>
<gene>
    <name evidence="10" type="ORF">PVAG01_06104</name>
</gene>
<evidence type="ECO:0000256" key="3">
    <source>
        <dbReference type="ARBA" id="ARBA00022448"/>
    </source>
</evidence>
<dbReference type="PROSITE" id="PS50850">
    <property type="entry name" value="MFS"/>
    <property type="match status" value="1"/>
</dbReference>
<feature type="transmembrane region" description="Helical" evidence="8">
    <location>
        <begin position="424"/>
        <end position="443"/>
    </location>
</feature>
<comment type="caution">
    <text evidence="10">The sequence shown here is derived from an EMBL/GenBank/DDBJ whole genome shotgun (WGS) entry which is preliminary data.</text>
</comment>
<dbReference type="SUPFAM" id="SSF103473">
    <property type="entry name" value="MFS general substrate transporter"/>
    <property type="match status" value="1"/>
</dbReference>
<dbReference type="PANTHER" id="PTHR23514">
    <property type="entry name" value="BYPASS OF STOP CODON PROTEIN 6"/>
    <property type="match status" value="1"/>
</dbReference>
<keyword evidence="5 8" id="KW-1133">Transmembrane helix</keyword>
<dbReference type="InterPro" id="IPR020846">
    <property type="entry name" value="MFS_dom"/>
</dbReference>
<evidence type="ECO:0000313" key="10">
    <source>
        <dbReference type="EMBL" id="KAL3421948.1"/>
    </source>
</evidence>
<comment type="subcellular location">
    <subcellularLocation>
        <location evidence="1">Endomembrane system</location>
        <topology evidence="1">Multi-pass membrane protein</topology>
    </subcellularLocation>
</comment>
<accession>A0ABR4PF38</accession>
<keyword evidence="11" id="KW-1185">Reference proteome</keyword>
<feature type="transmembrane region" description="Helical" evidence="8">
    <location>
        <begin position="394"/>
        <end position="417"/>
    </location>
</feature>
<feature type="compositionally biased region" description="Polar residues" evidence="7">
    <location>
        <begin position="26"/>
        <end position="35"/>
    </location>
</feature>
<feature type="transmembrane region" description="Helical" evidence="8">
    <location>
        <begin position="308"/>
        <end position="329"/>
    </location>
</feature>
<feature type="transmembrane region" description="Helical" evidence="8">
    <location>
        <begin position="137"/>
        <end position="163"/>
    </location>
</feature>
<dbReference type="Pfam" id="PF07690">
    <property type="entry name" value="MFS_1"/>
    <property type="match status" value="1"/>
</dbReference>
<feature type="region of interest" description="Disordered" evidence="7">
    <location>
        <begin position="1"/>
        <end position="52"/>
    </location>
</feature>
<protein>
    <submittedName>
        <fullName evidence="10">Major facilitator superfamily transporter</fullName>
    </submittedName>
</protein>
<evidence type="ECO:0000256" key="8">
    <source>
        <dbReference type="SAM" id="Phobius"/>
    </source>
</evidence>
<feature type="compositionally biased region" description="Basic and acidic residues" evidence="7">
    <location>
        <begin position="36"/>
        <end position="49"/>
    </location>
</feature>
<keyword evidence="6 8" id="KW-0472">Membrane</keyword>
<dbReference type="InterPro" id="IPR051788">
    <property type="entry name" value="MFS_Transporter"/>
</dbReference>
<evidence type="ECO:0000256" key="5">
    <source>
        <dbReference type="ARBA" id="ARBA00022989"/>
    </source>
</evidence>
<name>A0ABR4PF38_9HELO</name>
<dbReference type="Proteomes" id="UP001629113">
    <property type="component" value="Unassembled WGS sequence"/>
</dbReference>
<reference evidence="10 11" key="1">
    <citation type="submission" date="2024-06" db="EMBL/GenBank/DDBJ databases">
        <title>Complete genome of Phlyctema vagabunda strain 19-DSS-EL-015.</title>
        <authorList>
            <person name="Fiorenzani C."/>
        </authorList>
    </citation>
    <scope>NUCLEOTIDE SEQUENCE [LARGE SCALE GENOMIC DNA]</scope>
    <source>
        <strain evidence="10 11">19-DSS-EL-015</strain>
    </source>
</reference>
<dbReference type="Gene3D" id="1.20.1250.20">
    <property type="entry name" value="MFS general substrate transporter like domains"/>
    <property type="match status" value="2"/>
</dbReference>
<evidence type="ECO:0000256" key="4">
    <source>
        <dbReference type="ARBA" id="ARBA00022692"/>
    </source>
</evidence>
<evidence type="ECO:0000256" key="2">
    <source>
        <dbReference type="ARBA" id="ARBA00008335"/>
    </source>
</evidence>
<feature type="transmembrane region" description="Helical" evidence="8">
    <location>
        <begin position="269"/>
        <end position="296"/>
    </location>
</feature>
<feature type="transmembrane region" description="Helical" evidence="8">
    <location>
        <begin position="216"/>
        <end position="238"/>
    </location>
</feature>
<evidence type="ECO:0000256" key="1">
    <source>
        <dbReference type="ARBA" id="ARBA00004127"/>
    </source>
</evidence>
<feature type="transmembrane region" description="Helical" evidence="8">
    <location>
        <begin position="361"/>
        <end position="382"/>
    </location>
</feature>
<keyword evidence="4 8" id="KW-0812">Transmembrane</keyword>
<organism evidence="10 11">
    <name type="scientific">Phlyctema vagabunda</name>
    <dbReference type="NCBI Taxonomy" id="108571"/>
    <lineage>
        <taxon>Eukaryota</taxon>
        <taxon>Fungi</taxon>
        <taxon>Dikarya</taxon>
        <taxon>Ascomycota</taxon>
        <taxon>Pezizomycotina</taxon>
        <taxon>Leotiomycetes</taxon>
        <taxon>Helotiales</taxon>
        <taxon>Dermateaceae</taxon>
        <taxon>Phlyctema</taxon>
    </lineage>
</organism>
<comment type="similarity">
    <text evidence="2">Belongs to the major facilitator superfamily.</text>
</comment>
<feature type="transmembrane region" description="Helical" evidence="8">
    <location>
        <begin position="335"/>
        <end position="354"/>
    </location>
</feature>
<sequence length="492" mass="53193">MSTSNHQLGPDPEATAGKMITDHRGISTSKVSSTPETKEQSTPDSDQKPSEQWNKPRINMWRYLTTLYTFIIMGMSDASYGALIPYLETYYDLNYTIISLPYLAPFVGYTAAAVLNNRIHMKYGQRGVAVIAPIAKLVAFVVTCTHPPFAVIPVIFVFTGFGTGLEDGAWNAWVGNMENANELLGFLHGAYGLGATIGPLIATAMVTKGDLPWYTFYYLLVGVGTLELVLTTTTFWGATGDIHRAANPVIHSDLGKEQSPTKEALKNPITWICSFFLLTYVGIEVSLGGWLVTFMLRVRNGGAFESGLVATFFWLGLTIGRVVLGFVTGRIGEKLAITIYVLLSMALELCFWLIPNFISSAVFAAFLGFFLGPLFPAAIVVATKVLPQRLHVAAIGFAAAFGGGGAALFPFVVGAIATSKGVQVLQPFALALLVVILLSWVLLPGGFSKTGLERARHAREDREAGRVESEHVPEKTAAGRALGRLQRKMGIA</sequence>
<keyword evidence="3" id="KW-0813">Transport</keyword>
<dbReference type="InterPro" id="IPR036259">
    <property type="entry name" value="MFS_trans_sf"/>
</dbReference>
<dbReference type="EMBL" id="JBFCZG010000005">
    <property type="protein sequence ID" value="KAL3421948.1"/>
    <property type="molecule type" value="Genomic_DNA"/>
</dbReference>
<proteinExistence type="inferred from homology"/>